<evidence type="ECO:0000256" key="3">
    <source>
        <dbReference type="ARBA" id="ARBA00023027"/>
    </source>
</evidence>
<dbReference type="RefSeq" id="WP_110300853.1">
    <property type="nucleotide sequence ID" value="NZ_FMYT01000008.1"/>
</dbReference>
<dbReference type="GO" id="GO:0006388">
    <property type="term" value="P:tRNA splicing, via endonucleolytic cleavage and ligation"/>
    <property type="evidence" value="ECO:0007669"/>
    <property type="project" value="UniProtKB-UniRule"/>
</dbReference>
<organism evidence="7 9">
    <name type="scientific">Halanaerobium congolense</name>
    <dbReference type="NCBI Taxonomy" id="54121"/>
    <lineage>
        <taxon>Bacteria</taxon>
        <taxon>Bacillati</taxon>
        <taxon>Bacillota</taxon>
        <taxon>Clostridia</taxon>
        <taxon>Halanaerobiales</taxon>
        <taxon>Halanaerobiaceae</taxon>
        <taxon>Halanaerobium</taxon>
    </lineage>
</organism>
<evidence type="ECO:0000313" key="6">
    <source>
        <dbReference type="EMBL" id="PXV67000.1"/>
    </source>
</evidence>
<dbReference type="GO" id="GO:0000215">
    <property type="term" value="F:tRNA 2'-phosphotransferase activity"/>
    <property type="evidence" value="ECO:0007669"/>
    <property type="project" value="TreeGrafter"/>
</dbReference>
<dbReference type="Gene3D" id="3.20.170.30">
    <property type="match status" value="1"/>
</dbReference>
<protein>
    <recommendedName>
        <fullName evidence="5">Probable RNA 2'-phosphotransferase</fullName>
        <ecNumber evidence="5">2.7.1.-</ecNumber>
    </recommendedName>
</protein>
<dbReference type="SUPFAM" id="SSF56399">
    <property type="entry name" value="ADP-ribosylation"/>
    <property type="match status" value="1"/>
</dbReference>
<dbReference type="Proteomes" id="UP000247389">
    <property type="component" value="Unassembled WGS sequence"/>
</dbReference>
<dbReference type="HAMAP" id="MF_00299">
    <property type="entry name" value="KptA"/>
    <property type="match status" value="1"/>
</dbReference>
<evidence type="ECO:0000256" key="1">
    <source>
        <dbReference type="ARBA" id="ARBA00009836"/>
    </source>
</evidence>
<comment type="similarity">
    <text evidence="1 5">Belongs to the KptA/TPT1 family.</text>
</comment>
<evidence type="ECO:0000313" key="9">
    <source>
        <dbReference type="Proteomes" id="UP000324896"/>
    </source>
</evidence>
<name>A0A1G6MH39_9FIRM</name>
<evidence type="ECO:0000256" key="4">
    <source>
        <dbReference type="ARBA" id="ARBA00025212"/>
    </source>
</evidence>
<dbReference type="InterPro" id="IPR042080">
    <property type="entry name" value="RNA_2'-PTrans_N"/>
</dbReference>
<dbReference type="PANTHER" id="PTHR12684">
    <property type="entry name" value="PUTATIVE PHOSPHOTRANSFERASE"/>
    <property type="match status" value="1"/>
</dbReference>
<dbReference type="EMBL" id="FMYT01000008">
    <property type="protein sequence ID" value="SDC54829.1"/>
    <property type="molecule type" value="Genomic_DNA"/>
</dbReference>
<gene>
    <name evidence="5" type="primary">kptA</name>
    <name evidence="6" type="ORF">C8C78_10950</name>
    <name evidence="7" type="ORF">SAMN04488597_10870</name>
</gene>
<dbReference type="Pfam" id="PF01885">
    <property type="entry name" value="PTS_2-RNA"/>
    <property type="match status" value="1"/>
</dbReference>
<dbReference type="Proteomes" id="UP000324896">
    <property type="component" value="Unassembled WGS sequence"/>
</dbReference>
<dbReference type="InterPro" id="IPR022928">
    <property type="entry name" value="RNA_2'-PTrans_KptA"/>
</dbReference>
<dbReference type="GO" id="GO:0003950">
    <property type="term" value="F:NAD+ poly-ADP-ribosyltransferase activity"/>
    <property type="evidence" value="ECO:0007669"/>
    <property type="project" value="InterPro"/>
</dbReference>
<proteinExistence type="inferred from homology"/>
<keyword evidence="2 5" id="KW-0808">Transferase</keyword>
<sequence length="183" mass="20663">MNRTKLSKTVSYILRHHPEDFDLKLAADASVKTDELLAALQRKFKGITKADLIELVKNDAKGRFSFLEGRKRIRANYGHSIEGVNPDYQAVKPPAILYHGTRPEVQAKIMNVGLKPMGRNYVHLSVGVKEAEKVAVRRTNQPVIFKIEALKAHHDGQNFYKTAEDIYLTDQLSADYLSLNICS</sequence>
<evidence type="ECO:0000313" key="8">
    <source>
        <dbReference type="Proteomes" id="UP000247389"/>
    </source>
</evidence>
<dbReference type="PANTHER" id="PTHR12684:SF2">
    <property type="entry name" value="TRNA 2'-PHOSPHOTRANSFERASE 1"/>
    <property type="match status" value="1"/>
</dbReference>
<evidence type="ECO:0000256" key="2">
    <source>
        <dbReference type="ARBA" id="ARBA00022679"/>
    </source>
</evidence>
<reference evidence="7 9" key="1">
    <citation type="submission" date="2016-10" db="EMBL/GenBank/DDBJ databases">
        <authorList>
            <person name="Varghese N."/>
            <person name="Submissions S."/>
        </authorList>
    </citation>
    <scope>NUCLEOTIDE SEQUENCE [LARGE SCALE GENOMIC DNA]</scope>
    <source>
        <strain evidence="7 9">WG10</strain>
    </source>
</reference>
<dbReference type="Gene3D" id="1.10.10.970">
    <property type="entry name" value="RNA 2'-phosphotransferase, Tpt1/KptA family, N-terminal domain"/>
    <property type="match status" value="1"/>
</dbReference>
<dbReference type="AlphaFoldDB" id="A0A1G6MH39"/>
<dbReference type="EC" id="2.7.1.-" evidence="5"/>
<accession>A0A1G6MH39</accession>
<evidence type="ECO:0000313" key="7">
    <source>
        <dbReference type="EMBL" id="SDC54829.1"/>
    </source>
</evidence>
<keyword evidence="3 5" id="KW-0520">NAD</keyword>
<dbReference type="EMBL" id="QICM01000009">
    <property type="protein sequence ID" value="PXV67000.1"/>
    <property type="molecule type" value="Genomic_DNA"/>
</dbReference>
<evidence type="ECO:0000256" key="5">
    <source>
        <dbReference type="HAMAP-Rule" id="MF_00299"/>
    </source>
</evidence>
<dbReference type="InterPro" id="IPR042081">
    <property type="entry name" value="RNA_2'-PTrans_C"/>
</dbReference>
<dbReference type="InterPro" id="IPR002745">
    <property type="entry name" value="Ptrans_KptA/Tpt1"/>
</dbReference>
<comment type="function">
    <text evidence="4 5">Removes the 2'-phosphate from RNA via an intermediate in which the phosphate is ADP-ribosylated by NAD followed by a presumed transesterification to release the RNA and generate ADP-ribose 1''-2''-cyclic phosphate (APPR&gt;P). May function as an ADP-ribosylase.</text>
</comment>
<reference evidence="6 8" key="2">
    <citation type="submission" date="2018-04" db="EMBL/GenBank/DDBJ databases">
        <title>Subsurface microbial communities from deep shales in Ohio and West Virginia, USA.</title>
        <authorList>
            <person name="Wrighton K."/>
        </authorList>
    </citation>
    <scope>NUCLEOTIDE SEQUENCE [LARGE SCALE GENOMIC DNA]</scope>
    <source>
        <strain evidence="6 8">MSL28</strain>
    </source>
</reference>